<protein>
    <submittedName>
        <fullName evidence="6">Putative heterogeneous nuclear ribonucleoprotein A3-like isoform X2</fullName>
    </submittedName>
</protein>
<dbReference type="EMBL" id="MRZV01001962">
    <property type="protein sequence ID" value="PIK35192.1"/>
    <property type="molecule type" value="Genomic_DNA"/>
</dbReference>
<keyword evidence="1" id="KW-0677">Repeat</keyword>
<evidence type="ECO:0000313" key="7">
    <source>
        <dbReference type="Proteomes" id="UP000230750"/>
    </source>
</evidence>
<evidence type="ECO:0000256" key="2">
    <source>
        <dbReference type="ARBA" id="ARBA00022884"/>
    </source>
</evidence>
<dbReference type="InterPro" id="IPR012677">
    <property type="entry name" value="Nucleotide-bd_a/b_plait_sf"/>
</dbReference>
<reference evidence="6 7" key="1">
    <citation type="journal article" date="2017" name="PLoS Biol.">
        <title>The sea cucumber genome provides insights into morphological evolution and visceral regeneration.</title>
        <authorList>
            <person name="Zhang X."/>
            <person name="Sun L."/>
            <person name="Yuan J."/>
            <person name="Sun Y."/>
            <person name="Gao Y."/>
            <person name="Zhang L."/>
            <person name="Li S."/>
            <person name="Dai H."/>
            <person name="Hamel J.F."/>
            <person name="Liu C."/>
            <person name="Yu Y."/>
            <person name="Liu S."/>
            <person name="Lin W."/>
            <person name="Guo K."/>
            <person name="Jin S."/>
            <person name="Xu P."/>
            <person name="Storey K.B."/>
            <person name="Huan P."/>
            <person name="Zhang T."/>
            <person name="Zhou Y."/>
            <person name="Zhang J."/>
            <person name="Lin C."/>
            <person name="Li X."/>
            <person name="Xing L."/>
            <person name="Huo D."/>
            <person name="Sun M."/>
            <person name="Wang L."/>
            <person name="Mercier A."/>
            <person name="Li F."/>
            <person name="Yang H."/>
            <person name="Xiang J."/>
        </authorList>
    </citation>
    <scope>NUCLEOTIDE SEQUENCE [LARGE SCALE GENOMIC DNA]</scope>
    <source>
        <strain evidence="6">Shaxun</strain>
        <tissue evidence="6">Muscle</tissue>
    </source>
</reference>
<dbReference type="InterPro" id="IPR035979">
    <property type="entry name" value="RBD_domain_sf"/>
</dbReference>
<keyword evidence="7" id="KW-1185">Reference proteome</keyword>
<feature type="region of interest" description="Disordered" evidence="4">
    <location>
        <begin position="178"/>
        <end position="219"/>
    </location>
</feature>
<dbReference type="STRING" id="307972.A0A2G8JHH0"/>
<feature type="compositionally biased region" description="Basic and acidic residues" evidence="4">
    <location>
        <begin position="179"/>
        <end position="192"/>
    </location>
</feature>
<evidence type="ECO:0000256" key="3">
    <source>
        <dbReference type="PROSITE-ProRule" id="PRU00176"/>
    </source>
</evidence>
<dbReference type="GO" id="GO:0003729">
    <property type="term" value="F:mRNA binding"/>
    <property type="evidence" value="ECO:0007669"/>
    <property type="project" value="TreeGrafter"/>
</dbReference>
<dbReference type="Proteomes" id="UP000230750">
    <property type="component" value="Unassembled WGS sequence"/>
</dbReference>
<accession>A0A2G8JHH0</accession>
<comment type="caution">
    <text evidence="6">The sequence shown here is derived from an EMBL/GenBank/DDBJ whole genome shotgun (WGS) entry which is preliminary data.</text>
</comment>
<proteinExistence type="predicted"/>
<feature type="domain" description="RRM" evidence="5">
    <location>
        <begin position="109"/>
        <end position="185"/>
    </location>
</feature>
<keyword evidence="6" id="KW-0687">Ribonucleoprotein</keyword>
<dbReference type="GO" id="GO:1990904">
    <property type="term" value="C:ribonucleoprotein complex"/>
    <property type="evidence" value="ECO:0007669"/>
    <property type="project" value="UniProtKB-KW"/>
</dbReference>
<dbReference type="PANTHER" id="PTHR48032:SF6">
    <property type="entry name" value="RNA-BINDING (RRM_RBD_RNP MOTIFS) FAMILY PROTEIN"/>
    <property type="match status" value="1"/>
</dbReference>
<organism evidence="6 7">
    <name type="scientific">Stichopus japonicus</name>
    <name type="common">Sea cucumber</name>
    <dbReference type="NCBI Taxonomy" id="307972"/>
    <lineage>
        <taxon>Eukaryota</taxon>
        <taxon>Metazoa</taxon>
        <taxon>Echinodermata</taxon>
        <taxon>Eleutherozoa</taxon>
        <taxon>Echinozoa</taxon>
        <taxon>Holothuroidea</taxon>
        <taxon>Aspidochirotacea</taxon>
        <taxon>Aspidochirotida</taxon>
        <taxon>Stichopodidae</taxon>
        <taxon>Apostichopus</taxon>
    </lineage>
</organism>
<gene>
    <name evidence="6" type="ORF">BSL78_27984</name>
</gene>
<evidence type="ECO:0000313" key="6">
    <source>
        <dbReference type="EMBL" id="PIK35192.1"/>
    </source>
</evidence>
<dbReference type="GO" id="GO:0006417">
    <property type="term" value="P:regulation of translation"/>
    <property type="evidence" value="ECO:0007669"/>
    <property type="project" value="TreeGrafter"/>
</dbReference>
<dbReference type="OrthoDB" id="1875751at2759"/>
<feature type="domain" description="RRM" evidence="5">
    <location>
        <begin position="11"/>
        <end position="94"/>
    </location>
</feature>
<feature type="region of interest" description="Disordered" evidence="4">
    <location>
        <begin position="1"/>
        <end position="22"/>
    </location>
</feature>
<dbReference type="AlphaFoldDB" id="A0A2G8JHH0"/>
<feature type="compositionally biased region" description="Basic and acidic residues" evidence="4">
    <location>
        <begin position="1"/>
        <end position="11"/>
    </location>
</feature>
<dbReference type="Gene3D" id="3.30.70.330">
    <property type="match status" value="2"/>
</dbReference>
<name>A0A2G8JHH0_STIJA</name>
<keyword evidence="2 3" id="KW-0694">RNA-binding</keyword>
<sequence length="437" mass="45770">MGDRNENEQPRKIFLGGLGPSTDEESLKAYFSNYGEIADCCVIRTSGPDTPKKSRGFGFVTFKEVQCVENVMADRVKGKLTIDDKEVEIKQAMSREDANDNPSVTEKCYKVFVSGVKHLKQETIQNYFSTFGEVKEVIVKNQDGDQRKRPYAFVICDDHEVVDRIVVRKRMTIDGVEVECSKAKPSQRDQRSDGPGGGRRNNPNGFGGGGRFNGGGGGGGNFGDRGGNYEGGDGYYGGGGGGFGGGGNYEGSGFGGGYGGGGGGGYGGGGYGGGGSGGYGGGGYGGGAVDTEEEAVDMEEEEDLLQRLNDTSGKLTFTHSITQALYWISSGYNGNGGGNFGSGYGSQNSSYGPVRQNSGRYGGGPAGGPYSNYGGVVGTAVVEEEEAGDSKEHRLERRSGHVLKGICCIGVALYGGGGGLDNRSKNECTHFITMEMM</sequence>
<evidence type="ECO:0000256" key="1">
    <source>
        <dbReference type="ARBA" id="ARBA00022737"/>
    </source>
</evidence>
<dbReference type="SUPFAM" id="SSF54928">
    <property type="entry name" value="RNA-binding domain, RBD"/>
    <property type="match status" value="2"/>
</dbReference>
<dbReference type="PROSITE" id="PS50102">
    <property type="entry name" value="RRM"/>
    <property type="match status" value="2"/>
</dbReference>
<dbReference type="Pfam" id="PF00076">
    <property type="entry name" value="RRM_1"/>
    <property type="match status" value="2"/>
</dbReference>
<dbReference type="SMART" id="SM00360">
    <property type="entry name" value="RRM"/>
    <property type="match status" value="2"/>
</dbReference>
<evidence type="ECO:0000259" key="5">
    <source>
        <dbReference type="PROSITE" id="PS50102"/>
    </source>
</evidence>
<feature type="compositionally biased region" description="Gly residues" evidence="4">
    <location>
        <begin position="194"/>
        <end position="219"/>
    </location>
</feature>
<dbReference type="PANTHER" id="PTHR48032">
    <property type="entry name" value="RNA-BINDING PROTEIN MUSASHI HOMOLOG RBP6"/>
    <property type="match status" value="1"/>
</dbReference>
<dbReference type="InterPro" id="IPR000504">
    <property type="entry name" value="RRM_dom"/>
</dbReference>
<evidence type="ECO:0000256" key="4">
    <source>
        <dbReference type="SAM" id="MobiDB-lite"/>
    </source>
</evidence>